<evidence type="ECO:0000256" key="4">
    <source>
        <dbReference type="PROSITE-ProRule" id="PRU00169"/>
    </source>
</evidence>
<comment type="catalytic activity">
    <reaction evidence="1">
        <text>ATP + protein L-histidine = ADP + protein N-phospho-L-histidine.</text>
        <dbReference type="EC" id="2.7.13.3"/>
    </reaction>
</comment>
<dbReference type="PROSITE" id="PS50110">
    <property type="entry name" value="RESPONSE_REGULATORY"/>
    <property type="match status" value="2"/>
</dbReference>
<dbReference type="SMART" id="SM00448">
    <property type="entry name" value="REC"/>
    <property type="match status" value="2"/>
</dbReference>
<dbReference type="Gene3D" id="2.10.70.100">
    <property type="match status" value="1"/>
</dbReference>
<dbReference type="Gene3D" id="1.10.287.130">
    <property type="match status" value="1"/>
</dbReference>
<dbReference type="PROSITE" id="PS50112">
    <property type="entry name" value="PAS"/>
    <property type="match status" value="1"/>
</dbReference>
<feature type="domain" description="Histidine kinase" evidence="6">
    <location>
        <begin position="441"/>
        <end position="665"/>
    </location>
</feature>
<dbReference type="PROSITE" id="PS50113">
    <property type="entry name" value="PAC"/>
    <property type="match status" value="1"/>
</dbReference>
<dbReference type="InterPro" id="IPR035965">
    <property type="entry name" value="PAS-like_dom_sf"/>
</dbReference>
<feature type="domain" description="Response regulatory" evidence="7">
    <location>
        <begin position="16"/>
        <end position="131"/>
    </location>
</feature>
<dbReference type="InterPro" id="IPR003661">
    <property type="entry name" value="HisK_dim/P_dom"/>
</dbReference>
<dbReference type="EMBL" id="RZNJ01000006">
    <property type="protein sequence ID" value="RUT28832.1"/>
    <property type="molecule type" value="Genomic_DNA"/>
</dbReference>
<dbReference type="InterPro" id="IPR036890">
    <property type="entry name" value="HATPase_C_sf"/>
</dbReference>
<feature type="modified residue" description="4-aspartylphosphate" evidence="4">
    <location>
        <position position="66"/>
    </location>
</feature>
<dbReference type="SUPFAM" id="SSF55874">
    <property type="entry name" value="ATPase domain of HSP90 chaperone/DNA topoisomerase II/histidine kinase"/>
    <property type="match status" value="1"/>
</dbReference>
<dbReference type="Pfam" id="PF02518">
    <property type="entry name" value="HATPase_c"/>
    <property type="match status" value="1"/>
</dbReference>
<dbReference type="SUPFAM" id="SSF52172">
    <property type="entry name" value="CheY-like"/>
    <property type="match status" value="2"/>
</dbReference>
<dbReference type="OrthoDB" id="9796100at2"/>
<dbReference type="SMART" id="SM00086">
    <property type="entry name" value="PAC"/>
    <property type="match status" value="2"/>
</dbReference>
<dbReference type="Gene3D" id="3.30.450.20">
    <property type="entry name" value="PAS domain"/>
    <property type="match status" value="2"/>
</dbReference>
<protein>
    <recommendedName>
        <fullName evidence="2">histidine kinase</fullName>
        <ecNumber evidence="2">2.7.13.3</ecNumber>
    </recommendedName>
</protein>
<reference evidence="10 11" key="1">
    <citation type="journal article" date="2016" name="Int. J. Syst. Evol. Microbiol.">
        <title>Arsenicitalea aurantiaca gen. nov., sp. nov., a new member of the family Hyphomicrobiaceae, isolated from high-arsenic sediment.</title>
        <authorList>
            <person name="Mu Y."/>
            <person name="Zhou L."/>
            <person name="Zeng X.C."/>
            <person name="Liu L."/>
            <person name="Pan Y."/>
            <person name="Chen X."/>
            <person name="Wang J."/>
            <person name="Li S."/>
            <person name="Li W.J."/>
            <person name="Wang Y."/>
        </authorList>
    </citation>
    <scope>NUCLEOTIDE SEQUENCE [LARGE SCALE GENOMIC DNA]</scope>
    <source>
        <strain evidence="10 11">42-50</strain>
    </source>
</reference>
<dbReference type="Pfam" id="PF00512">
    <property type="entry name" value="HisKA"/>
    <property type="match status" value="1"/>
</dbReference>
<dbReference type="EC" id="2.7.13.3" evidence="2"/>
<proteinExistence type="predicted"/>
<keyword evidence="3 4" id="KW-0597">Phosphoprotein</keyword>
<evidence type="ECO:0000259" key="9">
    <source>
        <dbReference type="PROSITE" id="PS50113"/>
    </source>
</evidence>
<dbReference type="InterPro" id="IPR003594">
    <property type="entry name" value="HATPase_dom"/>
</dbReference>
<organism evidence="10 11">
    <name type="scientific">Arsenicitalea aurantiaca</name>
    <dbReference type="NCBI Taxonomy" id="1783274"/>
    <lineage>
        <taxon>Bacteria</taxon>
        <taxon>Pseudomonadati</taxon>
        <taxon>Pseudomonadota</taxon>
        <taxon>Alphaproteobacteria</taxon>
        <taxon>Hyphomicrobiales</taxon>
        <taxon>Devosiaceae</taxon>
        <taxon>Arsenicitalea</taxon>
    </lineage>
</organism>
<dbReference type="CDD" id="cd00130">
    <property type="entry name" value="PAS"/>
    <property type="match status" value="1"/>
</dbReference>
<evidence type="ECO:0000313" key="11">
    <source>
        <dbReference type="Proteomes" id="UP000281547"/>
    </source>
</evidence>
<dbReference type="Gene3D" id="3.30.565.10">
    <property type="entry name" value="Histidine kinase-like ATPase, C-terminal domain"/>
    <property type="match status" value="1"/>
</dbReference>
<evidence type="ECO:0000256" key="2">
    <source>
        <dbReference type="ARBA" id="ARBA00012438"/>
    </source>
</evidence>
<dbReference type="InterPro" id="IPR005467">
    <property type="entry name" value="His_kinase_dom"/>
</dbReference>
<dbReference type="SMART" id="SM00388">
    <property type="entry name" value="HisKA"/>
    <property type="match status" value="1"/>
</dbReference>
<dbReference type="SUPFAM" id="SSF55785">
    <property type="entry name" value="PYP-like sensor domain (PAS domain)"/>
    <property type="match status" value="2"/>
</dbReference>
<feature type="domain" description="PAC" evidence="9">
    <location>
        <begin position="225"/>
        <end position="276"/>
    </location>
</feature>
<name>A0A433X449_9HYPH</name>
<keyword evidence="5" id="KW-0175">Coiled coil</keyword>
<dbReference type="PRINTS" id="PR00344">
    <property type="entry name" value="BCTRLSENSOR"/>
</dbReference>
<dbReference type="PANTHER" id="PTHR43065">
    <property type="entry name" value="SENSOR HISTIDINE KINASE"/>
    <property type="match status" value="1"/>
</dbReference>
<evidence type="ECO:0000313" key="10">
    <source>
        <dbReference type="EMBL" id="RUT28832.1"/>
    </source>
</evidence>
<feature type="domain" description="Response regulatory" evidence="7">
    <location>
        <begin position="687"/>
        <end position="799"/>
    </location>
</feature>
<dbReference type="NCBIfam" id="TIGR00229">
    <property type="entry name" value="sensory_box"/>
    <property type="match status" value="2"/>
</dbReference>
<feature type="domain" description="PAS" evidence="8">
    <location>
        <begin position="288"/>
        <end position="358"/>
    </location>
</feature>
<dbReference type="SMART" id="SM00091">
    <property type="entry name" value="PAS"/>
    <property type="match status" value="2"/>
</dbReference>
<dbReference type="Pfam" id="PF00072">
    <property type="entry name" value="Response_reg"/>
    <property type="match status" value="2"/>
</dbReference>
<dbReference type="InterPro" id="IPR013655">
    <property type="entry name" value="PAS_fold_3"/>
</dbReference>
<evidence type="ECO:0000259" key="7">
    <source>
        <dbReference type="PROSITE" id="PS50110"/>
    </source>
</evidence>
<evidence type="ECO:0000259" key="8">
    <source>
        <dbReference type="PROSITE" id="PS50112"/>
    </source>
</evidence>
<dbReference type="RefSeq" id="WP_127189556.1">
    <property type="nucleotide sequence ID" value="NZ_RZNJ01000006.1"/>
</dbReference>
<evidence type="ECO:0000256" key="3">
    <source>
        <dbReference type="ARBA" id="ARBA00022553"/>
    </source>
</evidence>
<dbReference type="AlphaFoldDB" id="A0A433X449"/>
<sequence>MASSSPAGAAARPPLRILLLEDSDIDAELLESHLAAGELVFDMLRATSRESFVAGLDASPDLILADYSLPGFDGLAALALAREALPDVPFLFVSGVVGEEFATNALQHGAVDYITKRNLRRLPAAVRRAIAEARERSDRRKAEGALRASEISTRLAVAAAGLGSWDFDIVSNSFVWDAVCEDLFGFTDGPPRELGQFLAVIHPDDRTGLAAAIADIDKPTGNTELNRQFRVLRPGRELRWVEARGQSLFENGACVRFVGVLRDITEQKRQEEAMLERTASLEQSVELRTQERDQIWQHSHDLLAVADLDGWLRSVNPAWTAILGHSEETLLSAPLTQFVHPDDLAGIRAVRDAMRDTGRTTRFENRMLRADGSDAWFSWTAVPSGQMIYAIGRDISEQRVKAEELAEANRLLREQIQERERAENALRQMQRLEAVGQLTSGVAHDFNNLLTVILGNLNFIDRAFEGDDVDPKLKRRLSHMRIAADRGAALTAQLLAFSRRQRLEPRPVDLNETVASMRELLQTTMGGSVEIETHPDDALWHALVDPTQIEMIILNLAINARDAMGVGGRLAITTANVALGPDEAGDDLPEGQYVRLTVADTGTGMSEDVLAKALEPFFTTKDVGKGSGLGLAQVYGFARQSGGGVKIDTVLGEGTSVHVFLPRAEAPEAMASAAVQPEAVPERGDSTILLVDDDNAVREVTASLLREQGYRVVEAASGSEGLENIARADGVDLLVVDYAMPGMNGGDFVRAARRSRPDLPAVFLTGYGDLDDLETFSGDRVIQKPFKPNQLFAELDTLLPRAGRR</sequence>
<dbReference type="InterPro" id="IPR001610">
    <property type="entry name" value="PAC"/>
</dbReference>
<dbReference type="InterPro" id="IPR004358">
    <property type="entry name" value="Sig_transdc_His_kin-like_C"/>
</dbReference>
<dbReference type="Proteomes" id="UP000281547">
    <property type="component" value="Unassembled WGS sequence"/>
</dbReference>
<feature type="coiled-coil region" evidence="5">
    <location>
        <begin position="395"/>
        <end position="435"/>
    </location>
</feature>
<dbReference type="InterPro" id="IPR036097">
    <property type="entry name" value="HisK_dim/P_sf"/>
</dbReference>
<keyword evidence="11" id="KW-1185">Reference proteome</keyword>
<evidence type="ECO:0000256" key="5">
    <source>
        <dbReference type="SAM" id="Coils"/>
    </source>
</evidence>
<dbReference type="InterPro" id="IPR001789">
    <property type="entry name" value="Sig_transdc_resp-reg_receiver"/>
</dbReference>
<feature type="modified residue" description="4-aspartylphosphate" evidence="4">
    <location>
        <position position="737"/>
    </location>
</feature>
<dbReference type="PROSITE" id="PS50109">
    <property type="entry name" value="HIS_KIN"/>
    <property type="match status" value="1"/>
</dbReference>
<dbReference type="InterPro" id="IPR011006">
    <property type="entry name" value="CheY-like_superfamily"/>
</dbReference>
<comment type="caution">
    <text evidence="10">The sequence shown here is derived from an EMBL/GenBank/DDBJ whole genome shotgun (WGS) entry which is preliminary data.</text>
</comment>
<dbReference type="CDD" id="cd00082">
    <property type="entry name" value="HisKA"/>
    <property type="match status" value="1"/>
</dbReference>
<dbReference type="Gene3D" id="3.40.50.2300">
    <property type="match status" value="2"/>
</dbReference>
<accession>A0A433X449</accession>
<dbReference type="InterPro" id="IPR000014">
    <property type="entry name" value="PAS"/>
</dbReference>
<dbReference type="PANTHER" id="PTHR43065:SF49">
    <property type="entry name" value="HISTIDINE KINASE"/>
    <property type="match status" value="1"/>
</dbReference>
<evidence type="ECO:0000259" key="6">
    <source>
        <dbReference type="PROSITE" id="PS50109"/>
    </source>
</evidence>
<evidence type="ECO:0000256" key="1">
    <source>
        <dbReference type="ARBA" id="ARBA00000085"/>
    </source>
</evidence>
<gene>
    <name evidence="10" type="ORF">EMQ25_15700</name>
</gene>
<dbReference type="CDD" id="cd00156">
    <property type="entry name" value="REC"/>
    <property type="match status" value="2"/>
</dbReference>
<dbReference type="Pfam" id="PF08447">
    <property type="entry name" value="PAS_3"/>
    <property type="match status" value="2"/>
</dbReference>
<dbReference type="SMART" id="SM00387">
    <property type="entry name" value="HATPase_c"/>
    <property type="match status" value="1"/>
</dbReference>
<dbReference type="SUPFAM" id="SSF47384">
    <property type="entry name" value="Homodimeric domain of signal transducing histidine kinase"/>
    <property type="match status" value="1"/>
</dbReference>
<dbReference type="InterPro" id="IPR000700">
    <property type="entry name" value="PAS-assoc_C"/>
</dbReference>
<dbReference type="GO" id="GO:0000155">
    <property type="term" value="F:phosphorelay sensor kinase activity"/>
    <property type="evidence" value="ECO:0007669"/>
    <property type="project" value="InterPro"/>
</dbReference>